<dbReference type="InterPro" id="IPR002347">
    <property type="entry name" value="SDR_fam"/>
</dbReference>
<dbReference type="SMART" id="SM00822">
    <property type="entry name" value="PKS_KR"/>
    <property type="match status" value="1"/>
</dbReference>
<protein>
    <submittedName>
        <fullName evidence="3">3-oxoacyl-ACP reductase family protein</fullName>
        <ecNumber evidence="3">1.1.1.-</ecNumber>
    </submittedName>
</protein>
<organism evidence="3 4">
    <name type="scientific">Paenibacillus haidiansis</name>
    <dbReference type="NCBI Taxonomy" id="1574488"/>
    <lineage>
        <taxon>Bacteria</taxon>
        <taxon>Bacillati</taxon>
        <taxon>Bacillota</taxon>
        <taxon>Bacilli</taxon>
        <taxon>Bacillales</taxon>
        <taxon>Paenibacillaceae</taxon>
        <taxon>Paenibacillus</taxon>
    </lineage>
</organism>
<comment type="caution">
    <text evidence="3">The sequence shown here is derived from an EMBL/GenBank/DDBJ whole genome shotgun (WGS) entry which is preliminary data.</text>
</comment>
<dbReference type="PRINTS" id="PR00080">
    <property type="entry name" value="SDRFAMILY"/>
</dbReference>
<reference evidence="3 4" key="1">
    <citation type="submission" date="2024-02" db="EMBL/GenBank/DDBJ databases">
        <title>A nitrogen-fixing paenibacillus bacterium.</title>
        <authorList>
            <person name="Zhang W.L."/>
            <person name="Chen S.F."/>
        </authorList>
    </citation>
    <scope>NUCLEOTIDE SEQUENCE [LARGE SCALE GENOMIC DNA]</scope>
    <source>
        <strain evidence="3 4">M1</strain>
    </source>
</reference>
<dbReference type="PANTHER" id="PTHR42879:SF2">
    <property type="entry name" value="3-OXOACYL-[ACYL-CARRIER-PROTEIN] REDUCTASE FABG"/>
    <property type="match status" value="1"/>
</dbReference>
<name>A0ABU7VRJ1_9BACL</name>
<dbReference type="InterPro" id="IPR036291">
    <property type="entry name" value="NAD(P)-bd_dom_sf"/>
</dbReference>
<dbReference type="PRINTS" id="PR00081">
    <property type="entry name" value="GDHRDH"/>
</dbReference>
<dbReference type="EC" id="1.1.1.-" evidence="3"/>
<dbReference type="GO" id="GO:0016491">
    <property type="term" value="F:oxidoreductase activity"/>
    <property type="evidence" value="ECO:0007669"/>
    <property type="project" value="UniProtKB-KW"/>
</dbReference>
<dbReference type="Pfam" id="PF13561">
    <property type="entry name" value="adh_short_C2"/>
    <property type="match status" value="1"/>
</dbReference>
<keyword evidence="3" id="KW-0560">Oxidoreductase</keyword>
<dbReference type="EMBL" id="JAZHPZ010000003">
    <property type="protein sequence ID" value="MEF2965913.1"/>
    <property type="molecule type" value="Genomic_DNA"/>
</dbReference>
<dbReference type="InterPro" id="IPR050259">
    <property type="entry name" value="SDR"/>
</dbReference>
<dbReference type="PANTHER" id="PTHR42879">
    <property type="entry name" value="3-OXOACYL-(ACYL-CARRIER-PROTEIN) REDUCTASE"/>
    <property type="match status" value="1"/>
</dbReference>
<dbReference type="InterPro" id="IPR020904">
    <property type="entry name" value="Sc_DH/Rdtase_CS"/>
</dbReference>
<proteinExistence type="inferred from homology"/>
<evidence type="ECO:0000313" key="4">
    <source>
        <dbReference type="Proteomes" id="UP001306950"/>
    </source>
</evidence>
<dbReference type="SUPFAM" id="SSF51735">
    <property type="entry name" value="NAD(P)-binding Rossmann-fold domains"/>
    <property type="match status" value="1"/>
</dbReference>
<evidence type="ECO:0000259" key="2">
    <source>
        <dbReference type="SMART" id="SM00822"/>
    </source>
</evidence>
<comment type="similarity">
    <text evidence="1">Belongs to the short-chain dehydrogenases/reductases (SDR) family.</text>
</comment>
<dbReference type="Proteomes" id="UP001306950">
    <property type="component" value="Unassembled WGS sequence"/>
</dbReference>
<dbReference type="PROSITE" id="PS00061">
    <property type="entry name" value="ADH_SHORT"/>
    <property type="match status" value="1"/>
</dbReference>
<dbReference type="InterPro" id="IPR057326">
    <property type="entry name" value="KR_dom"/>
</dbReference>
<accession>A0ABU7VRJ1</accession>
<dbReference type="Gene3D" id="3.40.50.720">
    <property type="entry name" value="NAD(P)-binding Rossmann-like Domain"/>
    <property type="match status" value="1"/>
</dbReference>
<sequence>MSLQNKVALVSGGSRGIGESTVRTLAAKGAFVAFTYIHESPSLSNLREDPIWSEGRVKAYKADARSREQVREMVGDIIHNWGKIDVVVNNAGIRKDRSLVMMTEQEWFDVMDTNINGVFHLTQAVIFHMIKKKCGRVINISSISGVSGISGQTNYSSSKAALIGFTRSLAKEVAPYGISVNCIAPGGVETDMTDSLKANEREGLLRGVPVGRLGKPEEVAQLVAFLADEELCPEYLTGSVLHLDGGYGL</sequence>
<keyword evidence="4" id="KW-1185">Reference proteome</keyword>
<evidence type="ECO:0000256" key="1">
    <source>
        <dbReference type="ARBA" id="ARBA00006484"/>
    </source>
</evidence>
<gene>
    <name evidence="3" type="ORF">V3851_08735</name>
</gene>
<dbReference type="RefSeq" id="WP_331846137.1">
    <property type="nucleotide sequence ID" value="NZ_JAZHPZ010000003.1"/>
</dbReference>
<evidence type="ECO:0000313" key="3">
    <source>
        <dbReference type="EMBL" id="MEF2965913.1"/>
    </source>
</evidence>
<dbReference type="NCBIfam" id="NF009466">
    <property type="entry name" value="PRK12826.1-2"/>
    <property type="match status" value="1"/>
</dbReference>
<feature type="domain" description="Ketoreductase" evidence="2">
    <location>
        <begin position="6"/>
        <end position="186"/>
    </location>
</feature>